<reference evidence="3" key="1">
    <citation type="journal article" date="2020" name="Stud. Mycol.">
        <title>101 Dothideomycetes genomes: a test case for predicting lifestyles and emergence of pathogens.</title>
        <authorList>
            <person name="Haridas S."/>
            <person name="Albert R."/>
            <person name="Binder M."/>
            <person name="Bloem J."/>
            <person name="Labutti K."/>
            <person name="Salamov A."/>
            <person name="Andreopoulos B."/>
            <person name="Baker S."/>
            <person name="Barry K."/>
            <person name="Bills G."/>
            <person name="Bluhm B."/>
            <person name="Cannon C."/>
            <person name="Castanera R."/>
            <person name="Culley D."/>
            <person name="Daum C."/>
            <person name="Ezra D."/>
            <person name="Gonzalez J."/>
            <person name="Henrissat B."/>
            <person name="Kuo A."/>
            <person name="Liang C."/>
            <person name="Lipzen A."/>
            <person name="Lutzoni F."/>
            <person name="Magnuson J."/>
            <person name="Mondo S."/>
            <person name="Nolan M."/>
            <person name="Ohm R."/>
            <person name="Pangilinan J."/>
            <person name="Park H.-J."/>
            <person name="Ramirez L."/>
            <person name="Alfaro M."/>
            <person name="Sun H."/>
            <person name="Tritt A."/>
            <person name="Yoshinaga Y."/>
            <person name="Zwiers L.-H."/>
            <person name="Turgeon B."/>
            <person name="Goodwin S."/>
            <person name="Spatafora J."/>
            <person name="Crous P."/>
            <person name="Grigoriev I."/>
        </authorList>
    </citation>
    <scope>NUCLEOTIDE SEQUENCE</scope>
    <source>
        <strain evidence="3">CBS 122367</strain>
    </source>
</reference>
<feature type="non-terminal residue" evidence="3">
    <location>
        <position position="1"/>
    </location>
</feature>
<evidence type="ECO:0000313" key="4">
    <source>
        <dbReference type="Proteomes" id="UP000799291"/>
    </source>
</evidence>
<keyword evidence="4" id="KW-1185">Reference proteome</keyword>
<gene>
    <name evidence="3" type="ORF">K458DRAFT_278366</name>
</gene>
<proteinExistence type="predicted"/>
<dbReference type="EMBL" id="MU005601">
    <property type="protein sequence ID" value="KAF2679720.1"/>
    <property type="molecule type" value="Genomic_DNA"/>
</dbReference>
<dbReference type="AlphaFoldDB" id="A0A6G1IP07"/>
<sequence length="314" mass="35683">YVALSHCWGKTRPLVTTTATLTDRLSGIPIADMPQTFRDAVSITRELRLEYLWIDSLCILQDSKDDWEKESANMGSIYGNSFLTISAAAAEDGEQGIFRPRPSRIHPPVELKPRDGDYESLYVAEMPRNTPSETPQPVDTRAWCLQETALAPRVLVYGAEMLGWLCDSSTDVENGYSTDHAEDPAPPLLAPRLRRPPQSSSKSTAFEFYRLLNESETATRTWTALVTQYTTRRLTFEKDRLPALSGLTMEIQKETGDEYLAGIWRKDLKVDLFCLLAKGFEWKRPAEYRAPSWSWAAIEGRVRLELKLMRTAFH</sequence>
<name>A0A6G1IP07_9PLEO</name>
<organism evidence="3 4">
    <name type="scientific">Lentithecium fluviatile CBS 122367</name>
    <dbReference type="NCBI Taxonomy" id="1168545"/>
    <lineage>
        <taxon>Eukaryota</taxon>
        <taxon>Fungi</taxon>
        <taxon>Dikarya</taxon>
        <taxon>Ascomycota</taxon>
        <taxon>Pezizomycotina</taxon>
        <taxon>Dothideomycetes</taxon>
        <taxon>Pleosporomycetidae</taxon>
        <taxon>Pleosporales</taxon>
        <taxon>Massarineae</taxon>
        <taxon>Lentitheciaceae</taxon>
        <taxon>Lentithecium</taxon>
    </lineage>
</organism>
<feature type="non-terminal residue" evidence="3">
    <location>
        <position position="314"/>
    </location>
</feature>
<protein>
    <submittedName>
        <fullName evidence="3">HET-domain-containing protein</fullName>
    </submittedName>
</protein>
<evidence type="ECO:0000256" key="1">
    <source>
        <dbReference type="SAM" id="MobiDB-lite"/>
    </source>
</evidence>
<dbReference type="PANTHER" id="PTHR33112:SF8">
    <property type="entry name" value="HETEROKARYON INCOMPATIBILITY DOMAIN-CONTAINING PROTEIN"/>
    <property type="match status" value="1"/>
</dbReference>
<dbReference type="Pfam" id="PF06985">
    <property type="entry name" value="HET"/>
    <property type="match status" value="1"/>
</dbReference>
<evidence type="ECO:0000313" key="3">
    <source>
        <dbReference type="EMBL" id="KAF2679720.1"/>
    </source>
</evidence>
<dbReference type="InterPro" id="IPR010730">
    <property type="entry name" value="HET"/>
</dbReference>
<dbReference type="OrthoDB" id="5125733at2759"/>
<accession>A0A6G1IP07</accession>
<feature type="region of interest" description="Disordered" evidence="1">
    <location>
        <begin position="174"/>
        <end position="200"/>
    </location>
</feature>
<dbReference type="PANTHER" id="PTHR33112">
    <property type="entry name" value="DOMAIN PROTEIN, PUTATIVE-RELATED"/>
    <property type="match status" value="1"/>
</dbReference>
<dbReference type="Proteomes" id="UP000799291">
    <property type="component" value="Unassembled WGS sequence"/>
</dbReference>
<evidence type="ECO:0000259" key="2">
    <source>
        <dbReference type="Pfam" id="PF06985"/>
    </source>
</evidence>
<feature type="domain" description="Heterokaryon incompatibility" evidence="2">
    <location>
        <begin position="1"/>
        <end position="147"/>
    </location>
</feature>